<dbReference type="PANTHER" id="PTHR45228">
    <property type="entry name" value="CYCLIC DI-GMP PHOSPHODIESTERASE TM_0186-RELATED"/>
    <property type="match status" value="1"/>
</dbReference>
<organism evidence="4 5">
    <name type="scientific">Dyella soli</name>
    <dbReference type="NCBI Taxonomy" id="522319"/>
    <lineage>
        <taxon>Bacteria</taxon>
        <taxon>Pseudomonadati</taxon>
        <taxon>Pseudomonadota</taxon>
        <taxon>Gammaproteobacteria</taxon>
        <taxon>Lysobacterales</taxon>
        <taxon>Rhodanobacteraceae</taxon>
        <taxon>Dyella</taxon>
    </lineage>
</organism>
<evidence type="ECO:0000313" key="4">
    <source>
        <dbReference type="EMBL" id="TCI10357.1"/>
    </source>
</evidence>
<dbReference type="Gene3D" id="1.10.3210.10">
    <property type="entry name" value="Hypothetical protein af1432"/>
    <property type="match status" value="1"/>
</dbReference>
<dbReference type="InterPro" id="IPR006675">
    <property type="entry name" value="HDIG_dom"/>
</dbReference>
<keyword evidence="1" id="KW-0812">Transmembrane</keyword>
<dbReference type="AlphaFoldDB" id="A0A4R0YN62"/>
<dbReference type="PROSITE" id="PS51832">
    <property type="entry name" value="HD_GYP"/>
    <property type="match status" value="1"/>
</dbReference>
<dbReference type="InterPro" id="IPR037522">
    <property type="entry name" value="HD_GYP_dom"/>
</dbReference>
<comment type="caution">
    <text evidence="4">The sequence shown here is derived from an EMBL/GenBank/DDBJ whole genome shotgun (WGS) entry which is preliminary data.</text>
</comment>
<keyword evidence="1" id="KW-0472">Membrane</keyword>
<accession>A0A4R0YN62</accession>
<name>A0A4R0YN62_9GAMM</name>
<dbReference type="EMBL" id="SJTG01000002">
    <property type="protein sequence ID" value="TCI10357.1"/>
    <property type="molecule type" value="Genomic_DNA"/>
</dbReference>
<dbReference type="NCBIfam" id="TIGR00277">
    <property type="entry name" value="HDIG"/>
    <property type="match status" value="1"/>
</dbReference>
<keyword evidence="5" id="KW-1185">Reference proteome</keyword>
<dbReference type="PROSITE" id="PS51831">
    <property type="entry name" value="HD"/>
    <property type="match status" value="1"/>
</dbReference>
<dbReference type="SMART" id="SM00471">
    <property type="entry name" value="HDc"/>
    <property type="match status" value="1"/>
</dbReference>
<feature type="transmembrane region" description="Helical" evidence="1">
    <location>
        <begin position="64"/>
        <end position="82"/>
    </location>
</feature>
<dbReference type="GO" id="GO:0008081">
    <property type="term" value="F:phosphoric diester hydrolase activity"/>
    <property type="evidence" value="ECO:0007669"/>
    <property type="project" value="UniProtKB-ARBA"/>
</dbReference>
<feature type="domain" description="HD-GYP" evidence="3">
    <location>
        <begin position="96"/>
        <end position="291"/>
    </location>
</feature>
<keyword evidence="1" id="KW-1133">Transmembrane helix</keyword>
<feature type="transmembrane region" description="Helical" evidence="1">
    <location>
        <begin position="27"/>
        <end position="44"/>
    </location>
</feature>
<evidence type="ECO:0000259" key="2">
    <source>
        <dbReference type="PROSITE" id="PS51831"/>
    </source>
</evidence>
<reference evidence="4 5" key="1">
    <citation type="submission" date="2019-02" db="EMBL/GenBank/DDBJ databases">
        <title>Dyella amyloliquefaciens sp. nov., isolated from forest soil.</title>
        <authorList>
            <person name="Gao Z.-H."/>
            <person name="Qiu L.-H."/>
        </authorList>
    </citation>
    <scope>NUCLEOTIDE SEQUENCE [LARGE SCALE GENOMIC DNA]</scope>
    <source>
        <strain evidence="4 5">KACC 12747</strain>
    </source>
</reference>
<evidence type="ECO:0000313" key="5">
    <source>
        <dbReference type="Proteomes" id="UP000291822"/>
    </source>
</evidence>
<protein>
    <submittedName>
        <fullName evidence="4">HD domain-containing protein</fullName>
    </submittedName>
</protein>
<dbReference type="InterPro" id="IPR052020">
    <property type="entry name" value="Cyclic_di-GMP/3'3'-cGAMP_PDE"/>
</dbReference>
<proteinExistence type="predicted"/>
<feature type="domain" description="HD" evidence="2">
    <location>
        <begin position="118"/>
        <end position="240"/>
    </location>
</feature>
<evidence type="ECO:0000259" key="3">
    <source>
        <dbReference type="PROSITE" id="PS51832"/>
    </source>
</evidence>
<dbReference type="CDD" id="cd00077">
    <property type="entry name" value="HDc"/>
    <property type="match status" value="1"/>
</dbReference>
<dbReference type="Pfam" id="PF13487">
    <property type="entry name" value="HD_5"/>
    <property type="match status" value="1"/>
</dbReference>
<dbReference type="PANTHER" id="PTHR45228:SF1">
    <property type="entry name" value="CYCLIC DI-GMP PHOSPHODIESTERASE TM_0186"/>
    <property type="match status" value="1"/>
</dbReference>
<evidence type="ECO:0000256" key="1">
    <source>
        <dbReference type="SAM" id="Phobius"/>
    </source>
</evidence>
<dbReference type="SUPFAM" id="SSF109604">
    <property type="entry name" value="HD-domain/PDEase-like"/>
    <property type="match status" value="1"/>
</dbReference>
<gene>
    <name evidence="4" type="ORF">EZM97_15805</name>
</gene>
<dbReference type="Proteomes" id="UP000291822">
    <property type="component" value="Unassembled WGS sequence"/>
</dbReference>
<dbReference type="InterPro" id="IPR003607">
    <property type="entry name" value="HD/PDEase_dom"/>
</dbReference>
<sequence length="295" mass="33267">MLAALPGTRSAQAPRNRQGGSVTVKPQIRIVLIYVALAWLWIFFSDRLLFALVHDEHTLSALNSVKGALYVLCTGLVLYWLIGRDMRHMDRLNHMLLNGNEQSLRALVAAMDLRHKETRDHSERVMRMTVALARKAGLDGDALRYVRFGALLHDIGKLALPDAILVKPGPLDAEETALMRTHPQLGRDLLMRTAFLRAAIDIPYAHHERWDGTGYPRGLRSEEIPLAARIFSVVDVWDALSFPRVYKAAWPEHEVIDYLRNAAGTQLDPRMVTLFLKHYEELKAIGLDDVRVAAA</sequence>
<dbReference type="InterPro" id="IPR006674">
    <property type="entry name" value="HD_domain"/>
</dbReference>